<gene>
    <name evidence="10" type="ORF">BN980_GECA32s02738g</name>
</gene>
<dbReference type="PROSITE" id="PS00107">
    <property type="entry name" value="PROTEIN_KINASE_ATP"/>
    <property type="match status" value="1"/>
</dbReference>
<dbReference type="OrthoDB" id="1928777at2759"/>
<feature type="domain" description="Protein kinase" evidence="9">
    <location>
        <begin position="31"/>
        <end position="287"/>
    </location>
</feature>
<dbReference type="GO" id="GO:0005524">
    <property type="term" value="F:ATP binding"/>
    <property type="evidence" value="ECO:0007669"/>
    <property type="project" value="UniProtKB-UniRule"/>
</dbReference>
<evidence type="ECO:0000256" key="2">
    <source>
        <dbReference type="ARBA" id="ARBA00022527"/>
    </source>
</evidence>
<evidence type="ECO:0000256" key="3">
    <source>
        <dbReference type="ARBA" id="ARBA00022679"/>
    </source>
</evidence>
<dbReference type="Proteomes" id="UP000242525">
    <property type="component" value="Unassembled WGS sequence"/>
</dbReference>
<dbReference type="GO" id="GO:0005737">
    <property type="term" value="C:cytoplasm"/>
    <property type="evidence" value="ECO:0007669"/>
    <property type="project" value="TreeGrafter"/>
</dbReference>
<dbReference type="AlphaFoldDB" id="A0A0J9XLE8"/>
<evidence type="ECO:0000313" key="10">
    <source>
        <dbReference type="EMBL" id="CDO58054.1"/>
    </source>
</evidence>
<evidence type="ECO:0000256" key="1">
    <source>
        <dbReference type="ARBA" id="ARBA00010791"/>
    </source>
</evidence>
<dbReference type="GO" id="GO:0004674">
    <property type="term" value="F:protein serine/threonine kinase activity"/>
    <property type="evidence" value="ECO:0007669"/>
    <property type="project" value="UniProtKB-KW"/>
</dbReference>
<feature type="region of interest" description="Disordered" evidence="8">
    <location>
        <begin position="1"/>
        <end position="25"/>
    </location>
</feature>
<dbReference type="InterPro" id="IPR028375">
    <property type="entry name" value="KA1/Ssp2_C"/>
</dbReference>
<comment type="caution">
    <text evidence="10">The sequence shown here is derived from an EMBL/GenBank/DDBJ whole genome shotgun (WGS) entry which is preliminary data.</text>
</comment>
<dbReference type="GO" id="GO:0035556">
    <property type="term" value="P:intracellular signal transduction"/>
    <property type="evidence" value="ECO:0007669"/>
    <property type="project" value="TreeGrafter"/>
</dbReference>
<feature type="compositionally biased region" description="Polar residues" evidence="8">
    <location>
        <begin position="374"/>
        <end position="396"/>
    </location>
</feature>
<dbReference type="GO" id="GO:0000226">
    <property type="term" value="P:microtubule cytoskeleton organization"/>
    <property type="evidence" value="ECO:0007669"/>
    <property type="project" value="TreeGrafter"/>
</dbReference>
<reference evidence="10" key="1">
    <citation type="submission" date="2014-03" db="EMBL/GenBank/DDBJ databases">
        <authorList>
            <person name="Casaregola S."/>
        </authorList>
    </citation>
    <scope>NUCLEOTIDE SEQUENCE [LARGE SCALE GENOMIC DNA]</scope>
    <source>
        <strain evidence="10">CLIB 918</strain>
    </source>
</reference>
<evidence type="ECO:0000256" key="8">
    <source>
        <dbReference type="SAM" id="MobiDB-lite"/>
    </source>
</evidence>
<feature type="compositionally biased region" description="Basic residues" evidence="8">
    <location>
        <begin position="1"/>
        <end position="10"/>
    </location>
</feature>
<protein>
    <submittedName>
        <fullName evidence="10">Similar to Saccharomyces cerevisiae YDR122W KIN1 Serine/threonine protein kinase involved in regulation of exocytosis</fullName>
    </submittedName>
</protein>
<dbReference type="InterPro" id="IPR008271">
    <property type="entry name" value="Ser/Thr_kinase_AS"/>
</dbReference>
<accession>A0A0J9XLE8</accession>
<dbReference type="SMART" id="SM00220">
    <property type="entry name" value="S_TKc"/>
    <property type="match status" value="1"/>
</dbReference>
<keyword evidence="2 10" id="KW-0723">Serine/threonine-protein kinase</keyword>
<dbReference type="SUPFAM" id="SSF56112">
    <property type="entry name" value="Protein kinase-like (PK-like)"/>
    <property type="match status" value="1"/>
</dbReference>
<keyword evidence="6 7" id="KW-0067">ATP-binding</keyword>
<dbReference type="InterPro" id="IPR011009">
    <property type="entry name" value="Kinase-like_dom_sf"/>
</dbReference>
<keyword evidence="3" id="KW-0808">Transferase</keyword>
<dbReference type="InterPro" id="IPR017441">
    <property type="entry name" value="Protein_kinase_ATP_BS"/>
</dbReference>
<evidence type="ECO:0000256" key="7">
    <source>
        <dbReference type="PROSITE-ProRule" id="PRU10141"/>
    </source>
</evidence>
<evidence type="ECO:0000256" key="5">
    <source>
        <dbReference type="ARBA" id="ARBA00022777"/>
    </source>
</evidence>
<proteinExistence type="inferred from homology"/>
<dbReference type="PROSITE" id="PS00108">
    <property type="entry name" value="PROTEIN_KINASE_ST"/>
    <property type="match status" value="1"/>
</dbReference>
<keyword evidence="11" id="KW-1185">Reference proteome</keyword>
<evidence type="ECO:0000256" key="6">
    <source>
        <dbReference type="ARBA" id="ARBA00022840"/>
    </source>
</evidence>
<feature type="binding site" evidence="7">
    <location>
        <position position="61"/>
    </location>
    <ligand>
        <name>ATP</name>
        <dbReference type="ChEBI" id="CHEBI:30616"/>
    </ligand>
</feature>
<feature type="region of interest" description="Disordered" evidence="8">
    <location>
        <begin position="460"/>
        <end position="513"/>
    </location>
</feature>
<dbReference type="Pfam" id="PF00069">
    <property type="entry name" value="Pkinase"/>
    <property type="match status" value="1"/>
</dbReference>
<keyword evidence="5 10" id="KW-0418">Kinase</keyword>
<keyword evidence="4 7" id="KW-0547">Nucleotide-binding</keyword>
<dbReference type="SUPFAM" id="SSF103243">
    <property type="entry name" value="KA1-like"/>
    <property type="match status" value="1"/>
</dbReference>
<evidence type="ECO:0000259" key="9">
    <source>
        <dbReference type="PROSITE" id="PS50011"/>
    </source>
</evidence>
<name>A0A0J9XLE8_GEOCN</name>
<sequence length="642" mass="70399">MATQMQRHHTAATLPAPDRTAQLPRRSMGNWDLIRTLGKGSMGQVVLARNRNAPSEFSAVKIIPRDPNCPNSDTDTRTRREATLSGLLSSHPNIIKLYESQLSGNHYYLRYEYVSGGTLFDLVSRSGPLTEPHARSIARMIASGIQYCHGNSVVHRDLKIDNILLTPNGEVKIIDFGLASTYTSGKPMHTHCGSLYFAAPELLAGQPYQGPAVDVWSFGVVIYVLVVGHMPFDDPSSIPALQAKIKQGQVEYPPWLSEDCKSLLTRMLTVDPGRRATMEEVVAHKWMNLGFSSPVDSHIPPRRAIELPLDMAVVREMSALGFGSEEQIFTDLVAVTKMEKQEVSALTSVYYLVSEKHQKYQKGPTTLVGRISSLQRNSSHARGNSLKKQVSPQHQAPLSPKKQPSPPKTFLKRFNTTNSPSKKKIPITMAIAMQRQSYVPSSHATPAPVMALAEPTAASPISANDGLERNGSQSNTPRRYHTRGRKPGSPQSPTSSNQSDSQRSPAAEQRRSRMEEIGALTETPKSLSLKGLFSVQYKTHKPATLLHTELVRVLEAKSLQGVLKTFEPTNKGSCTFQCSVGVSERPNSGNEFEVAIVRIPLLSLYGLQFSKPGNASTSSGSISSSSSSWKKLVKEIVSGIRL</sequence>
<organism evidence="10 11">
    <name type="scientific">Geotrichum candidum</name>
    <name type="common">Oospora lactis</name>
    <name type="synonym">Dipodascus geotrichum</name>
    <dbReference type="NCBI Taxonomy" id="1173061"/>
    <lineage>
        <taxon>Eukaryota</taxon>
        <taxon>Fungi</taxon>
        <taxon>Dikarya</taxon>
        <taxon>Ascomycota</taxon>
        <taxon>Saccharomycotina</taxon>
        <taxon>Dipodascomycetes</taxon>
        <taxon>Dipodascales</taxon>
        <taxon>Dipodascaceae</taxon>
        <taxon>Geotrichum</taxon>
    </lineage>
</organism>
<dbReference type="Gene3D" id="3.30.310.80">
    <property type="entry name" value="Kinase associated domain 1, KA1"/>
    <property type="match status" value="1"/>
</dbReference>
<dbReference type="STRING" id="1173061.A0A0J9XLE8"/>
<dbReference type="EMBL" id="CCBN010000028">
    <property type="protein sequence ID" value="CDO58054.1"/>
    <property type="molecule type" value="Genomic_DNA"/>
</dbReference>
<dbReference type="PROSITE" id="PS50011">
    <property type="entry name" value="PROTEIN_KINASE_DOM"/>
    <property type="match status" value="1"/>
</dbReference>
<comment type="similarity">
    <text evidence="1">Belongs to the protein kinase superfamily. CAMK Ser/Thr protein kinase family. NIM1 subfamily.</text>
</comment>
<dbReference type="PANTHER" id="PTHR24346">
    <property type="entry name" value="MAP/MICROTUBULE AFFINITY-REGULATING KINASE"/>
    <property type="match status" value="1"/>
</dbReference>
<feature type="compositionally biased region" description="Polar residues" evidence="8">
    <location>
        <begin position="489"/>
        <end position="504"/>
    </location>
</feature>
<dbReference type="Gene3D" id="1.10.510.10">
    <property type="entry name" value="Transferase(Phosphotransferase) domain 1"/>
    <property type="match status" value="1"/>
</dbReference>
<evidence type="ECO:0000313" key="11">
    <source>
        <dbReference type="Proteomes" id="UP000242525"/>
    </source>
</evidence>
<evidence type="ECO:0000256" key="4">
    <source>
        <dbReference type="ARBA" id="ARBA00022741"/>
    </source>
</evidence>
<dbReference type="PANTHER" id="PTHR24346:SF82">
    <property type="entry name" value="KP78A-RELATED"/>
    <property type="match status" value="1"/>
</dbReference>
<dbReference type="InterPro" id="IPR000719">
    <property type="entry name" value="Prot_kinase_dom"/>
</dbReference>
<dbReference type="FunFam" id="1.10.510.10:FF:000571">
    <property type="entry name" value="Maternal embryonic leucine zipper kinase"/>
    <property type="match status" value="1"/>
</dbReference>
<feature type="region of interest" description="Disordered" evidence="8">
    <location>
        <begin position="374"/>
        <end position="426"/>
    </location>
</feature>